<reference evidence="2 3" key="1">
    <citation type="submission" date="2024-02" db="EMBL/GenBank/DDBJ databases">
        <title>De novo assembly and annotation of 12 fungi associated with fruit tree decline syndrome in Ontario, Canada.</title>
        <authorList>
            <person name="Sulman M."/>
            <person name="Ellouze W."/>
            <person name="Ilyukhin E."/>
        </authorList>
    </citation>
    <scope>NUCLEOTIDE SEQUENCE [LARGE SCALE GENOMIC DNA]</scope>
    <source>
        <strain evidence="2 3">M11/M66-122</strain>
    </source>
</reference>
<proteinExistence type="predicted"/>
<comment type="caution">
    <text evidence="2">The sequence shown here is derived from an EMBL/GenBank/DDBJ whole genome shotgun (WGS) entry which is preliminary data.</text>
</comment>
<evidence type="ECO:0000256" key="1">
    <source>
        <dbReference type="SAM" id="MobiDB-lite"/>
    </source>
</evidence>
<evidence type="ECO:0000313" key="3">
    <source>
        <dbReference type="Proteomes" id="UP001320420"/>
    </source>
</evidence>
<dbReference type="Proteomes" id="UP001320420">
    <property type="component" value="Unassembled WGS sequence"/>
</dbReference>
<feature type="region of interest" description="Disordered" evidence="1">
    <location>
        <begin position="146"/>
        <end position="194"/>
    </location>
</feature>
<evidence type="ECO:0000313" key="2">
    <source>
        <dbReference type="EMBL" id="KAK7739244.1"/>
    </source>
</evidence>
<dbReference type="AlphaFoldDB" id="A0AAN9U425"/>
<protein>
    <submittedName>
        <fullName evidence="2">Uncharacterized protein</fullName>
    </submittedName>
</protein>
<dbReference type="EMBL" id="JAKJXP020000185">
    <property type="protein sequence ID" value="KAK7739244.1"/>
    <property type="molecule type" value="Genomic_DNA"/>
</dbReference>
<feature type="region of interest" description="Disordered" evidence="1">
    <location>
        <begin position="1"/>
        <end position="23"/>
    </location>
</feature>
<accession>A0AAN9U425</accession>
<gene>
    <name evidence="2" type="ORF">SLS62_011270</name>
</gene>
<feature type="compositionally biased region" description="Basic and acidic residues" evidence="1">
    <location>
        <begin position="146"/>
        <end position="163"/>
    </location>
</feature>
<sequence length="194" mass="21960">MGDPPPENHPATKQPPQKPLSSGGFATINPRLPYFTDLADAERKYPHFTKARACYYSLVLCWRCGRSVGGDMPPAVGGGQVHIKLKPDRSDARVMSHRCYERHGENRHRACLQLIVGAEREFGAACSDACRAAIAHDEAELSRQERAMEEAAAEARRVRDERAQQPMPSIEYNQPQQKQRLRRRIHHENEEIVP</sequence>
<keyword evidence="3" id="KW-1185">Reference proteome</keyword>
<name>A0AAN9U425_9PEZI</name>
<organism evidence="2 3">
    <name type="scientific">Diatrype stigma</name>
    <dbReference type="NCBI Taxonomy" id="117547"/>
    <lineage>
        <taxon>Eukaryota</taxon>
        <taxon>Fungi</taxon>
        <taxon>Dikarya</taxon>
        <taxon>Ascomycota</taxon>
        <taxon>Pezizomycotina</taxon>
        <taxon>Sordariomycetes</taxon>
        <taxon>Xylariomycetidae</taxon>
        <taxon>Xylariales</taxon>
        <taxon>Diatrypaceae</taxon>
        <taxon>Diatrype</taxon>
    </lineage>
</organism>